<dbReference type="SUPFAM" id="SSF141868">
    <property type="entry name" value="EAL domain-like"/>
    <property type="match status" value="1"/>
</dbReference>
<feature type="modified residue" description="4-aspartylphosphate" evidence="1">
    <location>
        <position position="431"/>
    </location>
</feature>
<dbReference type="CDD" id="cd17546">
    <property type="entry name" value="REC_hyHK_CKI1_RcsC-like"/>
    <property type="match status" value="1"/>
</dbReference>
<dbReference type="SUPFAM" id="SSF55073">
    <property type="entry name" value="Nucleotide cyclase"/>
    <property type="match status" value="1"/>
</dbReference>
<dbReference type="Gene3D" id="3.20.20.450">
    <property type="entry name" value="EAL domain"/>
    <property type="match status" value="1"/>
</dbReference>
<dbReference type="SUPFAM" id="SSF52172">
    <property type="entry name" value="CheY-like"/>
    <property type="match status" value="2"/>
</dbReference>
<feature type="domain" description="EAL" evidence="4">
    <location>
        <begin position="681"/>
        <end position="935"/>
    </location>
</feature>
<dbReference type="Pfam" id="PF00072">
    <property type="entry name" value="Response_reg"/>
    <property type="match status" value="1"/>
</dbReference>
<dbReference type="CDD" id="cd01948">
    <property type="entry name" value="EAL"/>
    <property type="match status" value="1"/>
</dbReference>
<dbReference type="PROSITE" id="PS50883">
    <property type="entry name" value="EAL"/>
    <property type="match status" value="1"/>
</dbReference>
<dbReference type="PROSITE" id="PS50887">
    <property type="entry name" value="GGDEF"/>
    <property type="match status" value="1"/>
</dbReference>
<evidence type="ECO:0000313" key="7">
    <source>
        <dbReference type="Proteomes" id="UP001165498"/>
    </source>
</evidence>
<dbReference type="SMART" id="SM00267">
    <property type="entry name" value="GGDEF"/>
    <property type="match status" value="1"/>
</dbReference>
<dbReference type="InterPro" id="IPR001633">
    <property type="entry name" value="EAL_dom"/>
</dbReference>
<reference evidence="6" key="1">
    <citation type="submission" date="2022-07" db="EMBL/GenBank/DDBJ databases">
        <title>Tahibacter sp., a new gammaproteobacterium isolated from the silt sample collected at pig farm.</title>
        <authorList>
            <person name="Chen H."/>
        </authorList>
    </citation>
    <scope>NUCLEOTIDE SEQUENCE</scope>
    <source>
        <strain evidence="6">P2K</strain>
    </source>
</reference>
<accession>A0ABT1QQD3</accession>
<evidence type="ECO:0000313" key="6">
    <source>
        <dbReference type="EMBL" id="MCQ4164510.1"/>
    </source>
</evidence>
<dbReference type="InterPro" id="IPR000160">
    <property type="entry name" value="GGDEF_dom"/>
</dbReference>
<name>A0ABT1QQD3_9GAMM</name>
<dbReference type="EMBL" id="JANFQO010000005">
    <property type="protein sequence ID" value="MCQ4164510.1"/>
    <property type="molecule type" value="Genomic_DNA"/>
</dbReference>
<dbReference type="SMART" id="SM00052">
    <property type="entry name" value="EAL"/>
    <property type="match status" value="1"/>
</dbReference>
<evidence type="ECO:0000259" key="5">
    <source>
        <dbReference type="PROSITE" id="PS50887"/>
    </source>
</evidence>
<proteinExistence type="predicted"/>
<feature type="compositionally biased region" description="Low complexity" evidence="2">
    <location>
        <begin position="152"/>
        <end position="164"/>
    </location>
</feature>
<dbReference type="PANTHER" id="PTHR33121">
    <property type="entry name" value="CYCLIC DI-GMP PHOSPHODIESTERASE PDEF"/>
    <property type="match status" value="1"/>
</dbReference>
<dbReference type="PROSITE" id="PS50110">
    <property type="entry name" value="RESPONSE_REGULATORY"/>
    <property type="match status" value="1"/>
</dbReference>
<feature type="domain" description="Response regulatory" evidence="3">
    <location>
        <begin position="382"/>
        <end position="498"/>
    </location>
</feature>
<gene>
    <name evidence="6" type="ORF">NM961_07280</name>
</gene>
<dbReference type="InterPro" id="IPR001789">
    <property type="entry name" value="Sig_transdc_resp-reg_receiver"/>
</dbReference>
<evidence type="ECO:0000259" key="4">
    <source>
        <dbReference type="PROSITE" id="PS50883"/>
    </source>
</evidence>
<dbReference type="Pfam" id="PF00990">
    <property type="entry name" value="GGDEF"/>
    <property type="match status" value="1"/>
</dbReference>
<dbReference type="RefSeq" id="WP_255913275.1">
    <property type="nucleotide sequence ID" value="NZ_JANFQO010000005.1"/>
</dbReference>
<dbReference type="InterPro" id="IPR011006">
    <property type="entry name" value="CheY-like_superfamily"/>
</dbReference>
<dbReference type="Gene3D" id="3.30.70.270">
    <property type="match status" value="1"/>
</dbReference>
<sequence>MSNQGSIRTDAAARDELRERCLSLVRRWQPLAQGGWDRNAARQLGDEIDQIADTSERLGLDALNSDALELAAYLCSFIDDALVPNTRDLARLAEMVQALGADLTDLSATTKAAVHTLPSARVSAEIPVVRPGGTAQETPLRSPAPSAPSPAPSQAGAQNPAAQSGTGRPAAPPPDPAMQAAPPAHAPQPQAPLPASFAPPPAALHVGTQQTAADTTGLSPAAAILEARIAEQQAADTAESPQSLTSGDSLMRLPRAIALHGIDDNIAPGLISALRERGFDTRISTETYELLDFLENAVPGALILDARKLRIYGRVRAIYDKLAAEGEALPSLVVLSPDTDLGHRLLAMRAGAAGFFQAPVDSLRVLAKLDELLAHTAAPAWRVLLVAPDRHNAIDAARALAERGMTARIVGNGQGTLAALAEFRPDVVVLDCNLPDVGGIELTQMIRQQPEYAAVPIILAADAASLNLRFDAIAAGGDEFLVKPLKTRHLLSAVTSRVRRAHWLREVIGNPDGRDSRTGLYSRNVLIEKLTAALGDRSAALLTVTLDRAGELREKIGLTGLAAIDAHVGNLMRTQLDELDLPAQYTDFHYFVLLHRRSRSDITDMAERLRFALATQPFIYQGQSHALTASIGMALLGGEHSSVDEVVTNAEAAQIAAAHLGGNRVLWFEAKEAALLPSDPLLAVRAVLSRPLTPEQTQFEFQPIVALAGKLSGQFELSFKVKSTQEAGVAVAYADLAPVAAECNQLTTLDRWLLERSLSVREEQLKRGRQLRLFVPQSVSTLLDPDIPYWLARELKERHLSGTGLTLELPCSQLIDAGARAAERLKFLHQSGVRVCLVDFGRDWAAVHALKNLTIDFVRLSAGLVSELGTAKSMSDTLLALIRKAHAAGCAVIAPEVDSINRAHLLLRLGVDYGLGPAFARASGTPEFDFSRPLW</sequence>
<dbReference type="PANTHER" id="PTHR33121:SF70">
    <property type="entry name" value="SIGNALING PROTEIN YKOW"/>
    <property type="match status" value="1"/>
</dbReference>
<dbReference type="SMART" id="SM00448">
    <property type="entry name" value="REC"/>
    <property type="match status" value="1"/>
</dbReference>
<evidence type="ECO:0000256" key="1">
    <source>
        <dbReference type="PROSITE-ProRule" id="PRU00169"/>
    </source>
</evidence>
<dbReference type="InterPro" id="IPR043128">
    <property type="entry name" value="Rev_trsase/Diguanyl_cyclase"/>
</dbReference>
<evidence type="ECO:0000259" key="3">
    <source>
        <dbReference type="PROSITE" id="PS50110"/>
    </source>
</evidence>
<organism evidence="6 7">
    <name type="scientific">Tahibacter harae</name>
    <dbReference type="NCBI Taxonomy" id="2963937"/>
    <lineage>
        <taxon>Bacteria</taxon>
        <taxon>Pseudomonadati</taxon>
        <taxon>Pseudomonadota</taxon>
        <taxon>Gammaproteobacteria</taxon>
        <taxon>Lysobacterales</taxon>
        <taxon>Rhodanobacteraceae</taxon>
        <taxon>Tahibacter</taxon>
    </lineage>
</organism>
<feature type="compositionally biased region" description="Pro residues" evidence="2">
    <location>
        <begin position="184"/>
        <end position="202"/>
    </location>
</feature>
<keyword evidence="1" id="KW-0597">Phosphoprotein</keyword>
<keyword evidence="7" id="KW-1185">Reference proteome</keyword>
<dbReference type="Proteomes" id="UP001165498">
    <property type="component" value="Unassembled WGS sequence"/>
</dbReference>
<protein>
    <submittedName>
        <fullName evidence="6">EAL domain-containing protein</fullName>
    </submittedName>
</protein>
<dbReference type="InterPro" id="IPR029787">
    <property type="entry name" value="Nucleotide_cyclase"/>
</dbReference>
<comment type="caution">
    <text evidence="6">The sequence shown here is derived from an EMBL/GenBank/DDBJ whole genome shotgun (WGS) entry which is preliminary data.</text>
</comment>
<evidence type="ECO:0000256" key="2">
    <source>
        <dbReference type="SAM" id="MobiDB-lite"/>
    </source>
</evidence>
<feature type="region of interest" description="Disordered" evidence="2">
    <location>
        <begin position="125"/>
        <end position="214"/>
    </location>
</feature>
<dbReference type="Pfam" id="PF00563">
    <property type="entry name" value="EAL"/>
    <property type="match status" value="1"/>
</dbReference>
<dbReference type="InterPro" id="IPR035919">
    <property type="entry name" value="EAL_sf"/>
</dbReference>
<dbReference type="Gene3D" id="3.40.50.2300">
    <property type="match status" value="1"/>
</dbReference>
<dbReference type="InterPro" id="IPR050706">
    <property type="entry name" value="Cyclic-di-GMP_PDE-like"/>
</dbReference>
<feature type="domain" description="GGDEF" evidence="5">
    <location>
        <begin position="537"/>
        <end position="670"/>
    </location>
</feature>